<dbReference type="OrthoDB" id="1848700at2759"/>
<gene>
    <name evidence="2" type="ORF">PHAVU_008G272200g</name>
</gene>
<sequence>MKRGNFSLLTTEDRLSQLSDELLLKILSFLDVRFVVQTCFLSKRWRSLPMLNLDDSLFEIMYSIIDYVTHTLSISTTIQLLLYDCRFECGMGDSLNLFEECVNLQYLYFHSCVYYGDVKNFIISVSQLIQLDISGFRVDEMFDEDCELVTPMFKYFKYHDSNLYSFFQLVILIMVLSRFPDIFEDQSSPFTRMQTFELINDVTFTSGIPRAVKAYLFSETS</sequence>
<proteinExistence type="predicted"/>
<dbReference type="PROSITE" id="PS50181">
    <property type="entry name" value="FBOX"/>
    <property type="match status" value="1"/>
</dbReference>
<keyword evidence="3" id="KW-1185">Reference proteome</keyword>
<evidence type="ECO:0000313" key="3">
    <source>
        <dbReference type="Proteomes" id="UP000000226"/>
    </source>
</evidence>
<dbReference type="EMBL" id="CM002295">
    <property type="protein sequence ID" value="ESW14334.1"/>
    <property type="molecule type" value="Genomic_DNA"/>
</dbReference>
<dbReference type="Gramene" id="ESW14334">
    <property type="protein sequence ID" value="ESW14334"/>
    <property type="gene ID" value="PHAVU_008G272200g"/>
</dbReference>
<dbReference type="SUPFAM" id="SSF52047">
    <property type="entry name" value="RNI-like"/>
    <property type="match status" value="1"/>
</dbReference>
<protein>
    <recommendedName>
        <fullName evidence="1">F-box domain-containing protein</fullName>
    </recommendedName>
</protein>
<dbReference type="PANTHER" id="PTHR34223:SF51">
    <property type="entry name" value="OS06G0556300 PROTEIN"/>
    <property type="match status" value="1"/>
</dbReference>
<reference evidence="3" key="1">
    <citation type="journal article" date="2014" name="Nat. Genet.">
        <title>A reference genome for common bean and genome-wide analysis of dual domestications.</title>
        <authorList>
            <person name="Schmutz J."/>
            <person name="McClean P.E."/>
            <person name="Mamidi S."/>
            <person name="Wu G.A."/>
            <person name="Cannon S.B."/>
            <person name="Grimwood J."/>
            <person name="Jenkins J."/>
            <person name="Shu S."/>
            <person name="Song Q."/>
            <person name="Chavarro C."/>
            <person name="Torres-Torres M."/>
            <person name="Geffroy V."/>
            <person name="Moghaddam S.M."/>
            <person name="Gao D."/>
            <person name="Abernathy B."/>
            <person name="Barry K."/>
            <person name="Blair M."/>
            <person name="Brick M.A."/>
            <person name="Chovatia M."/>
            <person name="Gepts P."/>
            <person name="Goodstein D.M."/>
            <person name="Gonzales M."/>
            <person name="Hellsten U."/>
            <person name="Hyten D.L."/>
            <person name="Jia G."/>
            <person name="Kelly J.D."/>
            <person name="Kudrna D."/>
            <person name="Lee R."/>
            <person name="Richard M.M."/>
            <person name="Miklas P.N."/>
            <person name="Osorno J.M."/>
            <person name="Rodrigues J."/>
            <person name="Thareau V."/>
            <person name="Urrea C.A."/>
            <person name="Wang M."/>
            <person name="Yu Y."/>
            <person name="Zhang M."/>
            <person name="Wing R.A."/>
            <person name="Cregan P.B."/>
            <person name="Rokhsar D.S."/>
            <person name="Jackson S.A."/>
        </authorList>
    </citation>
    <scope>NUCLEOTIDE SEQUENCE [LARGE SCALE GENOMIC DNA]</scope>
    <source>
        <strain evidence="3">cv. G19833</strain>
    </source>
</reference>
<dbReference type="Proteomes" id="UP000000226">
    <property type="component" value="Chromosome 8"/>
</dbReference>
<dbReference type="PANTHER" id="PTHR34223">
    <property type="entry name" value="OS11G0201299 PROTEIN"/>
    <property type="match status" value="1"/>
</dbReference>
<dbReference type="SUPFAM" id="SSF81383">
    <property type="entry name" value="F-box domain"/>
    <property type="match status" value="1"/>
</dbReference>
<dbReference type="AlphaFoldDB" id="V7B943"/>
<dbReference type="InterPro" id="IPR053197">
    <property type="entry name" value="F-box_SCFL_complex_component"/>
</dbReference>
<feature type="domain" description="F-box" evidence="1">
    <location>
        <begin position="12"/>
        <end position="61"/>
    </location>
</feature>
<organism evidence="2 3">
    <name type="scientific">Phaseolus vulgaris</name>
    <name type="common">Kidney bean</name>
    <name type="synonym">French bean</name>
    <dbReference type="NCBI Taxonomy" id="3885"/>
    <lineage>
        <taxon>Eukaryota</taxon>
        <taxon>Viridiplantae</taxon>
        <taxon>Streptophyta</taxon>
        <taxon>Embryophyta</taxon>
        <taxon>Tracheophyta</taxon>
        <taxon>Spermatophyta</taxon>
        <taxon>Magnoliopsida</taxon>
        <taxon>eudicotyledons</taxon>
        <taxon>Gunneridae</taxon>
        <taxon>Pentapetalae</taxon>
        <taxon>rosids</taxon>
        <taxon>fabids</taxon>
        <taxon>Fabales</taxon>
        <taxon>Fabaceae</taxon>
        <taxon>Papilionoideae</taxon>
        <taxon>50 kb inversion clade</taxon>
        <taxon>NPAAA clade</taxon>
        <taxon>indigoferoid/millettioid clade</taxon>
        <taxon>Phaseoleae</taxon>
        <taxon>Phaseolus</taxon>
    </lineage>
</organism>
<dbReference type="CDD" id="cd22160">
    <property type="entry name" value="F-box_AtFBL13-like"/>
    <property type="match status" value="1"/>
</dbReference>
<evidence type="ECO:0000259" key="1">
    <source>
        <dbReference type="PROSITE" id="PS50181"/>
    </source>
</evidence>
<dbReference type="Pfam" id="PF00646">
    <property type="entry name" value="F-box"/>
    <property type="match status" value="1"/>
</dbReference>
<dbReference type="InterPro" id="IPR036047">
    <property type="entry name" value="F-box-like_dom_sf"/>
</dbReference>
<name>V7B943_PHAVU</name>
<accession>V7B943</accession>
<dbReference type="Gene3D" id="1.20.1280.50">
    <property type="match status" value="1"/>
</dbReference>
<dbReference type="OMA" id="FEIMYSI"/>
<dbReference type="InterPro" id="IPR053781">
    <property type="entry name" value="F-box_AtFBL13-like"/>
</dbReference>
<evidence type="ECO:0000313" key="2">
    <source>
        <dbReference type="EMBL" id="ESW14334.1"/>
    </source>
</evidence>
<dbReference type="InterPro" id="IPR001810">
    <property type="entry name" value="F-box_dom"/>
</dbReference>